<proteinExistence type="predicted"/>
<accession>A0A3L8D6D8</accession>
<dbReference type="OrthoDB" id="1915767at2759"/>
<sequence>MVKGLLDYWSWKEFSISIFGTYLRLFAQRTYGSEDILRVNHDLLITMRWFSVGSDRTTAHWTFFCPPDATDAVEDPQPPNCIHNVADYQYQGEFSWTRNDNLRAH</sequence>
<dbReference type="Proteomes" id="UP000279307">
    <property type="component" value="Chromosome 12"/>
</dbReference>
<reference evidence="1" key="1">
    <citation type="journal article" date="2018" name="Genome Res.">
        <title>The genomic architecture and molecular evolution of ant odorant receptors.</title>
        <authorList>
            <person name="McKenzie S.K."/>
            <person name="Kronauer D.J.C."/>
        </authorList>
    </citation>
    <scope>NUCLEOTIDE SEQUENCE [LARGE SCALE GENOMIC DNA]</scope>
    <source>
        <strain evidence="1">Clonal line C1</strain>
    </source>
</reference>
<reference evidence="1" key="2">
    <citation type="submission" date="2018-07" db="EMBL/GenBank/DDBJ databases">
        <authorList>
            <person name="Mckenzie S.K."/>
            <person name="Kronauer D.J.C."/>
        </authorList>
    </citation>
    <scope>NUCLEOTIDE SEQUENCE</scope>
    <source>
        <strain evidence="1">Clonal line C1</strain>
    </source>
</reference>
<dbReference type="AlphaFoldDB" id="A0A3L8D6D8"/>
<gene>
    <name evidence="1" type="ORF">DMN91_011738</name>
</gene>
<protein>
    <submittedName>
        <fullName evidence="1">Uncharacterized protein</fullName>
    </submittedName>
</protein>
<evidence type="ECO:0000313" key="1">
    <source>
        <dbReference type="EMBL" id="RLU15980.1"/>
    </source>
</evidence>
<dbReference type="EMBL" id="QOIP01000012">
    <property type="protein sequence ID" value="RLU15980.1"/>
    <property type="molecule type" value="Genomic_DNA"/>
</dbReference>
<organism evidence="1">
    <name type="scientific">Ooceraea biroi</name>
    <name type="common">Clonal raider ant</name>
    <name type="synonym">Cerapachys biroi</name>
    <dbReference type="NCBI Taxonomy" id="2015173"/>
    <lineage>
        <taxon>Eukaryota</taxon>
        <taxon>Metazoa</taxon>
        <taxon>Ecdysozoa</taxon>
        <taxon>Arthropoda</taxon>
        <taxon>Hexapoda</taxon>
        <taxon>Insecta</taxon>
        <taxon>Pterygota</taxon>
        <taxon>Neoptera</taxon>
        <taxon>Endopterygota</taxon>
        <taxon>Hymenoptera</taxon>
        <taxon>Apocrita</taxon>
        <taxon>Aculeata</taxon>
        <taxon>Formicoidea</taxon>
        <taxon>Formicidae</taxon>
        <taxon>Dorylinae</taxon>
        <taxon>Ooceraea</taxon>
    </lineage>
</organism>
<name>A0A3L8D6D8_OOCBI</name>
<comment type="caution">
    <text evidence="1">The sequence shown here is derived from an EMBL/GenBank/DDBJ whole genome shotgun (WGS) entry which is preliminary data.</text>
</comment>